<dbReference type="InterPro" id="IPR036322">
    <property type="entry name" value="WD40_repeat_dom_sf"/>
</dbReference>
<sequence length="936" mass="102689">MAEAIPKIRVTDPQSREAAVQSPASIKAPSTEGDPGRLSKPLSKSERPVSSGKTSPTKLRTAPGSPSSQTNGQGAQNGGSGGKQQSEAAIDPLSQHILKRTHTQATLPQILRSPTNTEHGSVQSPTLAGSETFPNTKHPADSTRELSNASAKEKKKGVSFLSRFMGNKKKGTLDGPGDDESETGERPEGMDAQLFSQPFDNLGFSPRYPQPPAYIKVRTKFKKEKEFNRLFLAQELRSKKNPAEKKKPVDGAGVPPTPSGSAASNDPVWATEFSKDGKYLAAGGQDRIVRVWAVISTPEERRRHEKEEAEGVAADDRRLQLTAPVFQSGTFREYLGHTATILDLSWSKNNFLLSSSMDKTVRLWHISRSECLCTFKHTDFVPSIQFHPRDDRFFLAGSLDTKLRLWSIPDKSVAFWNQLPDMITAVSFTPDGKTCIAGTLSGLCMFYETEGLKYQTQIHVKSSHGKNAKGSKITGIQTMSIPPEKSNGEVKLLISSNDSRIRLYNFRDKSLEVKFRGHENNYSQIRATFSEDAGYVLCGSEDRKAYIWSTGPSEGEKRNQRPIEMFEAHTSITTCTTMAPVKTRQLLSNSEDPVYDLCNPPPVTLMSRADSLNSSRAPTDAGSAQATPAASDPHFKRVEESPAYIARSSHPGGNIIVTADYTGSIKVFRQDCAYAKRLRALSNEAWETSSVFSKKIGSAPFGRPSSIATKASGRTRRDSTSTQPPSDRILSWRRDMEKNGSFDSASGPKRKGRSASPRKSVGTVSMTSLPHPPYTTPPPNPTSTTETLPSVVTTSPKSSLDKEGHSALVDPMKLIQLRSRSDPAIEANNRDVQNPMWVQEGQSWAFWNMNRFKDRDGSGSSQQLKPPRPELNNRRSTISALSSEEEEEAEAGSVEAAAEHEVRCKSCGGSEFKLRVVRVEGREEKRVVCMTCGAEV</sequence>
<evidence type="ECO:0000256" key="4">
    <source>
        <dbReference type="SAM" id="MobiDB-lite"/>
    </source>
</evidence>
<evidence type="ECO:0000256" key="1">
    <source>
        <dbReference type="ARBA" id="ARBA00022574"/>
    </source>
</evidence>
<dbReference type="SMART" id="SM00320">
    <property type="entry name" value="WD40"/>
    <property type="match status" value="6"/>
</dbReference>
<name>A0A6A6QCM0_9PEZI</name>
<evidence type="ECO:0000256" key="2">
    <source>
        <dbReference type="ARBA" id="ARBA00022737"/>
    </source>
</evidence>
<feature type="repeat" description="WD" evidence="3">
    <location>
        <begin position="374"/>
        <end position="408"/>
    </location>
</feature>
<evidence type="ECO:0000313" key="6">
    <source>
        <dbReference type="Proteomes" id="UP000799750"/>
    </source>
</evidence>
<feature type="repeat" description="WD" evidence="3">
    <location>
        <begin position="334"/>
        <end position="374"/>
    </location>
</feature>
<feature type="region of interest" description="Disordered" evidence="4">
    <location>
        <begin position="851"/>
        <end position="900"/>
    </location>
</feature>
<dbReference type="SUPFAM" id="SSF50978">
    <property type="entry name" value="WD40 repeat-like"/>
    <property type="match status" value="1"/>
</dbReference>
<dbReference type="OrthoDB" id="1932312at2759"/>
<dbReference type="InterPro" id="IPR001680">
    <property type="entry name" value="WD40_rpt"/>
</dbReference>
<evidence type="ECO:0000313" key="5">
    <source>
        <dbReference type="EMBL" id="KAF2489891.1"/>
    </source>
</evidence>
<proteinExistence type="predicted"/>
<dbReference type="AlphaFoldDB" id="A0A6A6QCM0"/>
<feature type="region of interest" description="Disordered" evidence="4">
    <location>
        <begin position="607"/>
        <end position="635"/>
    </location>
</feature>
<dbReference type="PANTHER" id="PTHR14221">
    <property type="entry name" value="WD REPEAT DOMAIN 44"/>
    <property type="match status" value="1"/>
</dbReference>
<reference evidence="5" key="1">
    <citation type="journal article" date="2020" name="Stud. Mycol.">
        <title>101 Dothideomycetes genomes: a test case for predicting lifestyles and emergence of pathogens.</title>
        <authorList>
            <person name="Haridas S."/>
            <person name="Albert R."/>
            <person name="Binder M."/>
            <person name="Bloem J."/>
            <person name="Labutti K."/>
            <person name="Salamov A."/>
            <person name="Andreopoulos B."/>
            <person name="Baker S."/>
            <person name="Barry K."/>
            <person name="Bills G."/>
            <person name="Bluhm B."/>
            <person name="Cannon C."/>
            <person name="Castanera R."/>
            <person name="Culley D."/>
            <person name="Daum C."/>
            <person name="Ezra D."/>
            <person name="Gonzalez J."/>
            <person name="Henrissat B."/>
            <person name="Kuo A."/>
            <person name="Liang C."/>
            <person name="Lipzen A."/>
            <person name="Lutzoni F."/>
            <person name="Magnuson J."/>
            <person name="Mondo S."/>
            <person name="Nolan M."/>
            <person name="Ohm R."/>
            <person name="Pangilinan J."/>
            <person name="Park H.-J."/>
            <person name="Ramirez L."/>
            <person name="Alfaro M."/>
            <person name="Sun H."/>
            <person name="Tritt A."/>
            <person name="Yoshinaga Y."/>
            <person name="Zwiers L.-H."/>
            <person name="Turgeon B."/>
            <person name="Goodwin S."/>
            <person name="Spatafora J."/>
            <person name="Crous P."/>
            <person name="Grigoriev I."/>
        </authorList>
    </citation>
    <scope>NUCLEOTIDE SEQUENCE</scope>
    <source>
        <strain evidence="5">CBS 269.34</strain>
    </source>
</reference>
<feature type="region of interest" description="Disordered" evidence="4">
    <location>
        <begin position="1"/>
        <end position="192"/>
    </location>
</feature>
<protein>
    <submittedName>
        <fullName evidence="5">WD40 repeat-like protein</fullName>
    </submittedName>
</protein>
<feature type="compositionally biased region" description="Polar residues" evidence="4">
    <location>
        <begin position="610"/>
        <end position="628"/>
    </location>
</feature>
<feature type="compositionally biased region" description="Polar residues" evidence="4">
    <location>
        <begin position="103"/>
        <end position="135"/>
    </location>
</feature>
<feature type="region of interest" description="Disordered" evidence="4">
    <location>
        <begin position="695"/>
        <end position="807"/>
    </location>
</feature>
<gene>
    <name evidence="5" type="ORF">BU16DRAFT_531319</name>
</gene>
<keyword evidence="2" id="KW-0677">Repeat</keyword>
<dbReference type="EMBL" id="MU004198">
    <property type="protein sequence ID" value="KAF2489891.1"/>
    <property type="molecule type" value="Genomic_DNA"/>
</dbReference>
<feature type="region of interest" description="Disordered" evidence="4">
    <location>
        <begin position="238"/>
        <end position="268"/>
    </location>
</feature>
<dbReference type="InterPro" id="IPR015943">
    <property type="entry name" value="WD40/YVTN_repeat-like_dom_sf"/>
</dbReference>
<dbReference type="PROSITE" id="PS50082">
    <property type="entry name" value="WD_REPEATS_2"/>
    <property type="match status" value="3"/>
</dbReference>
<dbReference type="PROSITE" id="PS50294">
    <property type="entry name" value="WD_REPEATS_REGION"/>
    <property type="match status" value="3"/>
</dbReference>
<evidence type="ECO:0000256" key="3">
    <source>
        <dbReference type="PROSITE-ProRule" id="PRU00221"/>
    </source>
</evidence>
<dbReference type="PANTHER" id="PTHR14221:SF0">
    <property type="entry name" value="WD REPEAT-CONTAINING PROTEIN 44"/>
    <property type="match status" value="1"/>
</dbReference>
<keyword evidence="6" id="KW-1185">Reference proteome</keyword>
<organism evidence="5 6">
    <name type="scientific">Lophium mytilinum</name>
    <dbReference type="NCBI Taxonomy" id="390894"/>
    <lineage>
        <taxon>Eukaryota</taxon>
        <taxon>Fungi</taxon>
        <taxon>Dikarya</taxon>
        <taxon>Ascomycota</taxon>
        <taxon>Pezizomycotina</taxon>
        <taxon>Dothideomycetes</taxon>
        <taxon>Pleosporomycetidae</taxon>
        <taxon>Mytilinidiales</taxon>
        <taxon>Mytilinidiaceae</taxon>
        <taxon>Lophium</taxon>
    </lineage>
</organism>
<feature type="compositionally biased region" description="Basic and acidic residues" evidence="4">
    <location>
        <begin position="730"/>
        <end position="740"/>
    </location>
</feature>
<dbReference type="InterPro" id="IPR040324">
    <property type="entry name" value="WDR44/Dgr2"/>
</dbReference>
<feature type="compositionally biased region" description="Pro residues" evidence="4">
    <location>
        <begin position="770"/>
        <end position="781"/>
    </location>
</feature>
<dbReference type="Gene3D" id="2.130.10.10">
    <property type="entry name" value="YVTN repeat-like/Quinoprotein amine dehydrogenase"/>
    <property type="match status" value="1"/>
</dbReference>
<dbReference type="Proteomes" id="UP000799750">
    <property type="component" value="Unassembled WGS sequence"/>
</dbReference>
<feature type="compositionally biased region" description="Basic and acidic residues" evidence="4">
    <location>
        <begin position="238"/>
        <end position="249"/>
    </location>
</feature>
<accession>A0A6A6QCM0</accession>
<keyword evidence="1 3" id="KW-0853">WD repeat</keyword>
<dbReference type="FunFam" id="2.130.10.10:FF:000697">
    <property type="entry name" value="WD repeat protein, variant"/>
    <property type="match status" value="1"/>
</dbReference>
<feature type="repeat" description="WD" evidence="3">
    <location>
        <begin position="261"/>
        <end position="292"/>
    </location>
</feature>
<dbReference type="Pfam" id="PF00400">
    <property type="entry name" value="WD40"/>
    <property type="match status" value="4"/>
</dbReference>